<proteinExistence type="predicted"/>
<sequence>MADGTISMIDGLDSKAIDSNELRRKQKHSESAVPILDLQMRSIPNLSSTSNSTLKPFDLCPGALPPMNPSQTSHPSDFKLGLTLGNTVHAPSSDDFGVSSSKSSKSSSPSRKLQQVFEEALVKEAEVRAANLMPHTTQSDCSQGKEQSRFVTAKTAQNRAAATKYLNAVHSTMSSPYNSLGKLTSPTLLFTHVLGQGSTNSLPRTHNMPPLRITSSLKEMMRHWHTPHKNKPKPKNWATLLQSQSPSMDMKLDFFPDLQRGKEALVEIDLEMTDVGKWNRYLLGHFLDGKMAYPLLSSTARNQWKELFVAVKPEVAGFYLFEFRDEQAKQQVLEGGPYFFSQKYLVLKDWQRMLKPAMEQPSKIPAWVKFHDLPFELWNKECLSRIASTIGRPLHVDQATAKSAKQPGLIHTKSSKARICIEINAEHDLPEEVTIVVEGDSVIIPVEYQVLPPMCNVCHVFGHSTVQCAKKASTSSSLPKLASQVEIPGGRGTSSLPQQPAKHEWAQVRNGKHIAVQSEPETFLPILCISRDQHRVSVDTSVSVEQVQSDSEEELLEVLEKVVSSGKEAHSGTGGDLQEDVNLHQTISTDPVINSIIGEEASINSLTKANQLNPKPPDLPSAKSKGKPSVAKRPLSKSAQKRLRKLSSRGK</sequence>
<gene>
    <name evidence="1" type="ORF">RHMOL_Rhmol02G0157100</name>
</gene>
<protein>
    <submittedName>
        <fullName evidence="1">Uncharacterized protein</fullName>
    </submittedName>
</protein>
<dbReference type="Proteomes" id="UP001062846">
    <property type="component" value="Chromosome 2"/>
</dbReference>
<keyword evidence="2" id="KW-1185">Reference proteome</keyword>
<evidence type="ECO:0000313" key="2">
    <source>
        <dbReference type="Proteomes" id="UP001062846"/>
    </source>
</evidence>
<accession>A0ACC0PRY5</accession>
<comment type="caution">
    <text evidence="1">The sequence shown here is derived from an EMBL/GenBank/DDBJ whole genome shotgun (WGS) entry which is preliminary data.</text>
</comment>
<dbReference type="EMBL" id="CM046389">
    <property type="protein sequence ID" value="KAI8567899.1"/>
    <property type="molecule type" value="Genomic_DNA"/>
</dbReference>
<reference evidence="1" key="1">
    <citation type="submission" date="2022-02" db="EMBL/GenBank/DDBJ databases">
        <title>Plant Genome Project.</title>
        <authorList>
            <person name="Zhang R.-G."/>
        </authorList>
    </citation>
    <scope>NUCLEOTIDE SEQUENCE</scope>
    <source>
        <strain evidence="1">AT1</strain>
    </source>
</reference>
<organism evidence="1 2">
    <name type="scientific">Rhododendron molle</name>
    <name type="common">Chinese azalea</name>
    <name type="synonym">Azalea mollis</name>
    <dbReference type="NCBI Taxonomy" id="49168"/>
    <lineage>
        <taxon>Eukaryota</taxon>
        <taxon>Viridiplantae</taxon>
        <taxon>Streptophyta</taxon>
        <taxon>Embryophyta</taxon>
        <taxon>Tracheophyta</taxon>
        <taxon>Spermatophyta</taxon>
        <taxon>Magnoliopsida</taxon>
        <taxon>eudicotyledons</taxon>
        <taxon>Gunneridae</taxon>
        <taxon>Pentapetalae</taxon>
        <taxon>asterids</taxon>
        <taxon>Ericales</taxon>
        <taxon>Ericaceae</taxon>
        <taxon>Ericoideae</taxon>
        <taxon>Rhodoreae</taxon>
        <taxon>Rhododendron</taxon>
    </lineage>
</organism>
<name>A0ACC0PRY5_RHOML</name>
<evidence type="ECO:0000313" key="1">
    <source>
        <dbReference type="EMBL" id="KAI8567899.1"/>
    </source>
</evidence>